<feature type="transmembrane region" description="Helical" evidence="6">
    <location>
        <begin position="202"/>
        <end position="224"/>
    </location>
</feature>
<feature type="transmembrane region" description="Helical" evidence="6">
    <location>
        <begin position="382"/>
        <end position="402"/>
    </location>
</feature>
<evidence type="ECO:0000313" key="9">
    <source>
        <dbReference type="Proteomes" id="UP000481583"/>
    </source>
</evidence>
<feature type="transmembrane region" description="Helical" evidence="6">
    <location>
        <begin position="710"/>
        <end position="736"/>
    </location>
</feature>
<comment type="caution">
    <text evidence="8">The sequence shown here is derived from an EMBL/GenBank/DDBJ whole genome shotgun (WGS) entry which is preliminary data.</text>
</comment>
<evidence type="ECO:0000256" key="2">
    <source>
        <dbReference type="ARBA" id="ARBA00022475"/>
    </source>
</evidence>
<feature type="domain" description="ABC3 transporter permease C-terminal" evidence="7">
    <location>
        <begin position="625"/>
        <end position="733"/>
    </location>
</feature>
<feature type="transmembrane region" description="Helical" evidence="6">
    <location>
        <begin position="327"/>
        <end position="349"/>
    </location>
</feature>
<keyword evidence="3 6" id="KW-0812">Transmembrane</keyword>
<keyword evidence="9" id="KW-1185">Reference proteome</keyword>
<comment type="subcellular location">
    <subcellularLocation>
        <location evidence="1">Cell membrane</location>
        <topology evidence="1">Multi-pass membrane protein</topology>
    </subcellularLocation>
</comment>
<keyword evidence="5 6" id="KW-0472">Membrane</keyword>
<feature type="transmembrane region" description="Helical" evidence="6">
    <location>
        <begin position="666"/>
        <end position="690"/>
    </location>
</feature>
<dbReference type="PANTHER" id="PTHR30287:SF1">
    <property type="entry name" value="INNER MEMBRANE PROTEIN"/>
    <property type="match status" value="1"/>
</dbReference>
<dbReference type="EMBL" id="JAAKZV010000039">
    <property type="protein sequence ID" value="NGN64635.1"/>
    <property type="molecule type" value="Genomic_DNA"/>
</dbReference>
<dbReference type="AlphaFoldDB" id="A0A6G4TXC6"/>
<gene>
    <name evidence="8" type="ORF">G5C51_12075</name>
</gene>
<evidence type="ECO:0000256" key="4">
    <source>
        <dbReference type="ARBA" id="ARBA00022989"/>
    </source>
</evidence>
<keyword evidence="2" id="KW-1003">Cell membrane</keyword>
<dbReference type="Proteomes" id="UP000481583">
    <property type="component" value="Unassembled WGS sequence"/>
</dbReference>
<dbReference type="GO" id="GO:0005886">
    <property type="term" value="C:plasma membrane"/>
    <property type="evidence" value="ECO:0007669"/>
    <property type="project" value="UniProtKB-SubCell"/>
</dbReference>
<proteinExistence type="predicted"/>
<evidence type="ECO:0000256" key="3">
    <source>
        <dbReference type="ARBA" id="ARBA00022692"/>
    </source>
</evidence>
<sequence>MIRLALSTLRFHKGGFLASFLAVFLGAAIVMGAGGLLETGIHAAVQPERHTAPIVVTGDQRYHGTASDEVFPERVRLDGGLADELAAQPGVARAVPDGTAGRVDAIGVHPEPGADPGTVEKAVERLVDGRQVAVLTGDERGRAEHPDVVGDADDLVALAAAFGGLSAMVTVFVVAATLGLSVRHRHRELALLRATGATPGQLRRLVLGETTLLAAAAIALAWPVGGRAGRWLLDAFAGFGVVPDALAYRAGTVPLITGAAAALLTAVAAAFIAAATAVRTKPVEALAEAATERRRFSRFRIGLGIAFLAGGVALAIGTAGADGPDAAGVATPAAMVWTAGFALLGPLLAKGITRLLGPVLRAVGGNAGRLAEAEARARTARLAGAVLPVMLATGLALSLTYMQTTQADAADAAYDKSLRADLVVSADGKGGLPQGLVDDAAALPGVAAASARVDSQGFIEPAELAGRVVKEDAGESAPDAPAMALLGVTAAGVERTTAFRAATGDLGKLRGDTVALPTRYAAGYDLGDTVPMRLGDGTRAGLRLVATVDAERGYETALLPAALLAAHTDAGVVPQLLVTAEPGADRAELAASLADRHPGLKVTDREALLLARADQDDTQAGMAYLVLAVVVGYAAIALVNSQILAALARRREFSVLRLIGAGRRQVLGMTVAEGALVATAGLLLGTLVAAATLVPLSVSVQGALLPSGPWWIAAAVIATAQALVIGTASLSTLSILRRPAKTQQT</sequence>
<keyword evidence="4 6" id="KW-1133">Transmembrane helix</keyword>
<reference evidence="8 9" key="1">
    <citation type="submission" date="2020-02" db="EMBL/GenBank/DDBJ databases">
        <title>Whole-genome analyses of novel actinobacteria.</title>
        <authorList>
            <person name="Sahin N."/>
        </authorList>
    </citation>
    <scope>NUCLEOTIDE SEQUENCE [LARGE SCALE GENOMIC DNA]</scope>
    <source>
        <strain evidence="8 9">A7024</strain>
    </source>
</reference>
<dbReference type="InterPro" id="IPR038766">
    <property type="entry name" value="Membrane_comp_ABC_pdt"/>
</dbReference>
<feature type="transmembrane region" description="Helical" evidence="6">
    <location>
        <begin position="255"/>
        <end position="278"/>
    </location>
</feature>
<feature type="transmembrane region" description="Helical" evidence="6">
    <location>
        <begin position="299"/>
        <end position="321"/>
    </location>
</feature>
<dbReference type="InterPro" id="IPR003838">
    <property type="entry name" value="ABC3_permease_C"/>
</dbReference>
<evidence type="ECO:0000256" key="1">
    <source>
        <dbReference type="ARBA" id="ARBA00004651"/>
    </source>
</evidence>
<protein>
    <submittedName>
        <fullName evidence="8">FtsX-like permease family protein</fullName>
    </submittedName>
</protein>
<dbReference type="PANTHER" id="PTHR30287">
    <property type="entry name" value="MEMBRANE COMPONENT OF PREDICTED ABC SUPERFAMILY METABOLITE UPTAKE TRANSPORTER"/>
    <property type="match status" value="1"/>
</dbReference>
<dbReference type="Pfam" id="PF02687">
    <property type="entry name" value="FtsX"/>
    <property type="match status" value="2"/>
</dbReference>
<accession>A0A6G4TXC6</accession>
<dbReference type="RefSeq" id="WP_165236311.1">
    <property type="nucleotide sequence ID" value="NZ_JAAKZV010000039.1"/>
</dbReference>
<name>A0A6G4TXC6_9ACTN</name>
<evidence type="ECO:0000259" key="7">
    <source>
        <dbReference type="Pfam" id="PF02687"/>
    </source>
</evidence>
<organism evidence="8 9">
    <name type="scientific">Streptomyces coryli</name>
    <dbReference type="NCBI Taxonomy" id="1128680"/>
    <lineage>
        <taxon>Bacteria</taxon>
        <taxon>Bacillati</taxon>
        <taxon>Actinomycetota</taxon>
        <taxon>Actinomycetes</taxon>
        <taxon>Kitasatosporales</taxon>
        <taxon>Streptomycetaceae</taxon>
        <taxon>Streptomyces</taxon>
    </lineage>
</organism>
<evidence type="ECO:0000313" key="8">
    <source>
        <dbReference type="EMBL" id="NGN64635.1"/>
    </source>
</evidence>
<feature type="transmembrane region" description="Helical" evidence="6">
    <location>
        <begin position="155"/>
        <end position="181"/>
    </location>
</feature>
<evidence type="ECO:0000256" key="6">
    <source>
        <dbReference type="SAM" id="Phobius"/>
    </source>
</evidence>
<feature type="domain" description="ABC3 transporter permease C-terminal" evidence="7">
    <location>
        <begin position="161"/>
        <end position="282"/>
    </location>
</feature>
<feature type="transmembrane region" description="Helical" evidence="6">
    <location>
        <begin position="622"/>
        <end position="645"/>
    </location>
</feature>
<evidence type="ECO:0000256" key="5">
    <source>
        <dbReference type="ARBA" id="ARBA00023136"/>
    </source>
</evidence>